<dbReference type="FunFam" id="3.10.20.340:FF:000003">
    <property type="entry name" value="Arginine biosynthesis bifunctional protein ArgJ"/>
    <property type="match status" value="1"/>
</dbReference>
<evidence type="ECO:0000256" key="10">
    <source>
        <dbReference type="HAMAP-Rule" id="MF_01106"/>
    </source>
</evidence>
<evidence type="ECO:0000256" key="7">
    <source>
        <dbReference type="ARBA" id="ARBA00022679"/>
    </source>
</evidence>
<dbReference type="EC" id="2.3.1.1" evidence="10"/>
<evidence type="ECO:0000313" key="11">
    <source>
        <dbReference type="EMBL" id="OAQ20424.1"/>
    </source>
</evidence>
<dbReference type="AlphaFoldDB" id="A0A179D2W8"/>
<dbReference type="GO" id="GO:0006526">
    <property type="term" value="P:L-arginine biosynthetic process"/>
    <property type="evidence" value="ECO:0007669"/>
    <property type="project" value="UniProtKB-UniRule"/>
</dbReference>
<comment type="catalytic activity">
    <reaction evidence="10">
        <text>L-glutamate + acetyl-CoA = N-acetyl-L-glutamate + CoA + H(+)</text>
        <dbReference type="Rhea" id="RHEA:24292"/>
        <dbReference type="ChEBI" id="CHEBI:15378"/>
        <dbReference type="ChEBI" id="CHEBI:29985"/>
        <dbReference type="ChEBI" id="CHEBI:44337"/>
        <dbReference type="ChEBI" id="CHEBI:57287"/>
        <dbReference type="ChEBI" id="CHEBI:57288"/>
        <dbReference type="EC" id="2.3.1.1"/>
    </reaction>
</comment>
<protein>
    <recommendedName>
        <fullName evidence="10">Arginine biosynthesis bifunctional protein ArgJ</fullName>
    </recommendedName>
    <domain>
        <recommendedName>
            <fullName evidence="10">Glutamate N-acetyltransferase</fullName>
            <ecNumber evidence="10">2.3.1.35</ecNumber>
        </recommendedName>
        <alternativeName>
            <fullName evidence="10">Ornithine acetyltransferase</fullName>
            <shortName evidence="10">OATase</shortName>
        </alternativeName>
        <alternativeName>
            <fullName evidence="10">Ornithine transacetylase</fullName>
        </alternativeName>
    </domain>
    <domain>
        <recommendedName>
            <fullName evidence="10">Amino-acid acetyltransferase</fullName>
            <ecNumber evidence="10">2.3.1.1</ecNumber>
        </recommendedName>
        <alternativeName>
            <fullName evidence="10">N-acetylglutamate synthase</fullName>
            <shortName evidence="10">AGSase</shortName>
        </alternativeName>
    </domain>
    <component>
        <recommendedName>
            <fullName evidence="10">Arginine biosynthesis bifunctional protein ArgJ alpha chain</fullName>
        </recommendedName>
    </component>
    <component>
        <recommendedName>
            <fullName evidence="10">Arginine biosynthesis bifunctional protein ArgJ beta chain</fullName>
        </recommendedName>
    </component>
</protein>
<feature type="site" description="Cleavage; by autolysis" evidence="10">
    <location>
        <begin position="180"/>
        <end position="181"/>
    </location>
</feature>
<dbReference type="Proteomes" id="UP000078390">
    <property type="component" value="Unassembled WGS sequence"/>
</dbReference>
<feature type="binding site" evidence="10">
    <location>
        <position position="170"/>
    </location>
    <ligand>
        <name>substrate</name>
    </ligand>
</feature>
<evidence type="ECO:0000256" key="2">
    <source>
        <dbReference type="ARBA" id="ARBA00006774"/>
    </source>
</evidence>
<dbReference type="Pfam" id="PF01960">
    <property type="entry name" value="ArgJ"/>
    <property type="match status" value="1"/>
</dbReference>
<keyword evidence="7 10" id="KW-0808">Transferase</keyword>
<feature type="binding site" evidence="10">
    <location>
        <position position="384"/>
    </location>
    <ligand>
        <name>substrate</name>
    </ligand>
</feature>
<dbReference type="HAMAP" id="MF_01106">
    <property type="entry name" value="ArgJ"/>
    <property type="match status" value="1"/>
</dbReference>
<dbReference type="OrthoDB" id="9804242at2"/>
<dbReference type="FunFam" id="3.60.70.12:FF:000001">
    <property type="entry name" value="Arginine biosynthesis bifunctional protein ArgJ, chloroplastic"/>
    <property type="match status" value="1"/>
</dbReference>
<dbReference type="GO" id="GO:0005737">
    <property type="term" value="C:cytoplasm"/>
    <property type="evidence" value="ECO:0007669"/>
    <property type="project" value="UniProtKB-SubCell"/>
</dbReference>
<feature type="site" description="Involved in the stabilization of negative charge on the oxyanion by the formation of the oxyanion hole" evidence="10">
    <location>
        <position position="108"/>
    </location>
</feature>
<comment type="pathway">
    <text evidence="10">Amino-acid biosynthesis; L-arginine biosynthesis; L-ornithine and N-acetyl-L-glutamate from L-glutamate and N(2)-acetyl-L-ornithine (cyclic): step 1/1.</text>
</comment>
<name>A0A179D2W8_9BACT</name>
<comment type="similarity">
    <text evidence="2 10">Belongs to the ArgJ family.</text>
</comment>
<comment type="catalytic activity">
    <reaction evidence="10">
        <text>N(2)-acetyl-L-ornithine + L-glutamate = N-acetyl-L-glutamate + L-ornithine</text>
        <dbReference type="Rhea" id="RHEA:15349"/>
        <dbReference type="ChEBI" id="CHEBI:29985"/>
        <dbReference type="ChEBI" id="CHEBI:44337"/>
        <dbReference type="ChEBI" id="CHEBI:46911"/>
        <dbReference type="ChEBI" id="CHEBI:57805"/>
        <dbReference type="EC" id="2.3.1.35"/>
    </reaction>
</comment>
<dbReference type="PANTHER" id="PTHR23100">
    <property type="entry name" value="ARGININE BIOSYNTHESIS BIFUNCTIONAL PROTEIN ARGJ"/>
    <property type="match status" value="1"/>
</dbReference>
<feature type="active site" description="Nucleophile" evidence="10">
    <location>
        <position position="181"/>
    </location>
</feature>
<reference evidence="11 12" key="1">
    <citation type="submission" date="2016-04" db="EMBL/GenBank/DDBJ databases">
        <title>Genome analysis of Thermosulfurimonas dismutans, the first thermophilic sulfur-disproportionating bacterium of the phylum Thermodesulfobacteria.</title>
        <authorList>
            <person name="Mardanov A.V."/>
            <person name="Beletsky A.V."/>
            <person name="Kadnikov V.V."/>
            <person name="Slobodkin A.I."/>
            <person name="Ravin N.V."/>
        </authorList>
    </citation>
    <scope>NUCLEOTIDE SEQUENCE [LARGE SCALE GENOMIC DNA]</scope>
    <source>
        <strain evidence="11 12">S95</strain>
    </source>
</reference>
<keyword evidence="4 10" id="KW-0963">Cytoplasm</keyword>
<comment type="function">
    <text evidence="10">Catalyzes two activities which are involved in the cyclic version of arginine biosynthesis: the synthesis of N-acetylglutamate from glutamate and acetyl-CoA as the acetyl donor, and of ornithine by transacetylation between N(2)-acetylornithine and glutamate.</text>
</comment>
<evidence type="ECO:0000256" key="6">
    <source>
        <dbReference type="ARBA" id="ARBA00022605"/>
    </source>
</evidence>
<accession>A0A179D2W8</accession>
<feature type="binding site" evidence="10">
    <location>
        <position position="263"/>
    </location>
    <ligand>
        <name>substrate</name>
    </ligand>
</feature>
<sequence>MQVPKGFSFNAVEAGIKYQGRPDVGLIFSEKPSFWSGVFTKNDVKAAPVILGLERLRKQSKIRAILVNSGCANACTGEAGLRDAEIVLTELAKNLNLSPEEILPASTGVIGSRLPVKKILAILPDLVEELSPDRAALVARAMMTTDTFPKIVSRKIKTQNTEITLLGLAKGAGMIAPNMATMLAFILTDAKIPSHKLRQWLAEAVEFSFNRITVDGDTSTNDTVYLLANGLAGEVSGKEEELFKEALFEISRELAYLIVKDGEGATKTVKIRVEGARSEEEALKLARAAADSPLVKTAFFGEDPNWGRIMVALGKLGLGLVPEKINIFINDIPLVKGGLATDKEDLAQKEMARPEFTVKIELGMGAADAEILTCDLSKEYVKINAEYRT</sequence>
<comment type="subunit">
    <text evidence="3 10">Heterotetramer of two alpha and two beta chains.</text>
</comment>
<dbReference type="NCBIfam" id="TIGR00120">
    <property type="entry name" value="ArgJ"/>
    <property type="match status" value="1"/>
</dbReference>
<dbReference type="EC" id="2.3.1.35" evidence="10"/>
<organism evidence="11 12">
    <name type="scientific">Thermosulfurimonas dismutans</name>
    <dbReference type="NCBI Taxonomy" id="999894"/>
    <lineage>
        <taxon>Bacteria</taxon>
        <taxon>Pseudomonadati</taxon>
        <taxon>Thermodesulfobacteriota</taxon>
        <taxon>Thermodesulfobacteria</taxon>
        <taxon>Thermodesulfobacteriales</taxon>
        <taxon>Thermodesulfobacteriaceae</taxon>
        <taxon>Thermosulfurimonas</taxon>
    </lineage>
</organism>
<keyword evidence="6 10" id="KW-0028">Amino-acid biosynthesis</keyword>
<evidence type="ECO:0000256" key="3">
    <source>
        <dbReference type="ARBA" id="ARBA00011475"/>
    </source>
</evidence>
<feature type="binding site" evidence="10">
    <location>
        <position position="144"/>
    </location>
    <ligand>
        <name>substrate</name>
    </ligand>
</feature>
<dbReference type="GO" id="GO:0004042">
    <property type="term" value="F:L-glutamate N-acetyltransferase activity"/>
    <property type="evidence" value="ECO:0007669"/>
    <property type="project" value="UniProtKB-UniRule"/>
</dbReference>
<dbReference type="Gene3D" id="3.60.70.12">
    <property type="entry name" value="L-amino peptidase D-ALA esterase/amidase"/>
    <property type="match status" value="1"/>
</dbReference>
<evidence type="ECO:0000256" key="5">
    <source>
        <dbReference type="ARBA" id="ARBA00022571"/>
    </source>
</evidence>
<dbReference type="UniPathway" id="UPA00068">
    <property type="reaction ID" value="UER00106"/>
</dbReference>
<feature type="binding site" evidence="10">
    <location>
        <position position="389"/>
    </location>
    <ligand>
        <name>substrate</name>
    </ligand>
</feature>
<dbReference type="PANTHER" id="PTHR23100:SF0">
    <property type="entry name" value="ARGININE BIOSYNTHESIS BIFUNCTIONAL PROTEIN ARGJ, MITOCHONDRIAL"/>
    <property type="match status" value="1"/>
</dbReference>
<keyword evidence="10" id="KW-0511">Multifunctional enzyme</keyword>
<dbReference type="GO" id="GO:0004358">
    <property type="term" value="F:L-glutamate N-acetyltransferase activity, acting on acetyl-L-ornithine as donor"/>
    <property type="evidence" value="ECO:0007669"/>
    <property type="project" value="UniProtKB-UniRule"/>
</dbReference>
<evidence type="ECO:0000313" key="12">
    <source>
        <dbReference type="Proteomes" id="UP000078390"/>
    </source>
</evidence>
<dbReference type="Gene3D" id="3.10.20.340">
    <property type="entry name" value="ArgJ beta chain, C-terminal domain"/>
    <property type="match status" value="1"/>
</dbReference>
<dbReference type="CDD" id="cd02152">
    <property type="entry name" value="OAT"/>
    <property type="match status" value="1"/>
</dbReference>
<dbReference type="STRING" id="999894.TDIS_1468"/>
<keyword evidence="12" id="KW-1185">Reference proteome</keyword>
<dbReference type="SUPFAM" id="SSF56266">
    <property type="entry name" value="DmpA/ArgJ-like"/>
    <property type="match status" value="1"/>
</dbReference>
<dbReference type="PATRIC" id="fig|999894.6.peg.1468"/>
<dbReference type="EMBL" id="LWLG01000011">
    <property type="protein sequence ID" value="OAQ20424.1"/>
    <property type="molecule type" value="Genomic_DNA"/>
</dbReference>
<feature type="chain" id="PRO_5023347568" description="Arginine biosynthesis bifunctional protein ArgJ beta chain" evidence="10">
    <location>
        <begin position="181"/>
        <end position="389"/>
    </location>
</feature>
<proteinExistence type="inferred from homology"/>
<keyword evidence="9 10" id="KW-0012">Acyltransferase</keyword>
<dbReference type="RefSeq" id="WP_068670860.1">
    <property type="nucleotide sequence ID" value="NZ_LWLG01000011.1"/>
</dbReference>
<keyword evidence="5 10" id="KW-0055">Arginine biosynthesis</keyword>
<feature type="binding site" evidence="10">
    <location>
        <position position="181"/>
    </location>
    <ligand>
        <name>substrate</name>
    </ligand>
</feature>
<evidence type="ECO:0000256" key="1">
    <source>
        <dbReference type="ARBA" id="ARBA00004496"/>
    </source>
</evidence>
<dbReference type="InterPro" id="IPR016117">
    <property type="entry name" value="ArgJ-like_dom_sf"/>
</dbReference>
<dbReference type="NCBIfam" id="NF003802">
    <property type="entry name" value="PRK05388.1"/>
    <property type="match status" value="1"/>
</dbReference>
<evidence type="ECO:0000256" key="8">
    <source>
        <dbReference type="ARBA" id="ARBA00022813"/>
    </source>
</evidence>
<gene>
    <name evidence="10" type="primary">argJ</name>
    <name evidence="11" type="ORF">TDIS_1468</name>
</gene>
<comment type="pathway">
    <text evidence="10">Amino-acid biosynthesis; L-arginine biosynthesis; N(2)-acetyl-L-ornithine from L-glutamate: step 1/4.</text>
</comment>
<feature type="chain" id="PRO_5023347569" description="Arginine biosynthesis bifunctional protein ArgJ alpha chain" evidence="10">
    <location>
        <begin position="1"/>
        <end position="180"/>
    </location>
</feature>
<feature type="site" description="Involved in the stabilization of negative charge on the oxyanion by the formation of the oxyanion hole" evidence="10">
    <location>
        <position position="107"/>
    </location>
</feature>
<dbReference type="GO" id="GO:0006592">
    <property type="term" value="P:ornithine biosynthetic process"/>
    <property type="evidence" value="ECO:0007669"/>
    <property type="project" value="TreeGrafter"/>
</dbReference>
<dbReference type="InterPro" id="IPR002813">
    <property type="entry name" value="Arg_biosynth_ArgJ"/>
</dbReference>
<keyword evidence="8 10" id="KW-0068">Autocatalytic cleavage</keyword>
<evidence type="ECO:0000256" key="4">
    <source>
        <dbReference type="ARBA" id="ARBA00022490"/>
    </source>
</evidence>
<comment type="caution">
    <text evidence="11">The sequence shown here is derived from an EMBL/GenBank/DDBJ whole genome shotgun (WGS) entry which is preliminary data.</text>
</comment>
<comment type="subcellular location">
    <subcellularLocation>
        <location evidence="1 10">Cytoplasm</location>
    </subcellularLocation>
</comment>
<evidence type="ECO:0000256" key="9">
    <source>
        <dbReference type="ARBA" id="ARBA00023315"/>
    </source>
</evidence>
<dbReference type="InterPro" id="IPR042195">
    <property type="entry name" value="ArgJ_beta_C"/>
</dbReference>